<dbReference type="InterPro" id="IPR013216">
    <property type="entry name" value="Methyltransf_11"/>
</dbReference>
<organism evidence="5 6">
    <name type="scientific">Propionispora vibrioides</name>
    <dbReference type="NCBI Taxonomy" id="112903"/>
    <lineage>
        <taxon>Bacteria</taxon>
        <taxon>Bacillati</taxon>
        <taxon>Bacillota</taxon>
        <taxon>Negativicutes</taxon>
        <taxon>Selenomonadales</taxon>
        <taxon>Sporomusaceae</taxon>
        <taxon>Propionispora</taxon>
    </lineage>
</organism>
<dbReference type="InterPro" id="IPR051052">
    <property type="entry name" value="Diverse_substrate_MTase"/>
</dbReference>
<keyword evidence="2 5" id="KW-0489">Methyltransferase</keyword>
<keyword evidence="6" id="KW-1185">Reference proteome</keyword>
<dbReference type="STRING" id="112903.SAMN04490178_11383"/>
<dbReference type="PANTHER" id="PTHR44942">
    <property type="entry name" value="METHYLTRANSF_11 DOMAIN-CONTAINING PROTEIN"/>
    <property type="match status" value="1"/>
</dbReference>
<dbReference type="CDD" id="cd02440">
    <property type="entry name" value="AdoMet_MTases"/>
    <property type="match status" value="1"/>
</dbReference>
<evidence type="ECO:0000313" key="6">
    <source>
        <dbReference type="Proteomes" id="UP000198847"/>
    </source>
</evidence>
<evidence type="ECO:0000259" key="4">
    <source>
        <dbReference type="Pfam" id="PF08241"/>
    </source>
</evidence>
<reference evidence="5 6" key="1">
    <citation type="submission" date="2016-10" db="EMBL/GenBank/DDBJ databases">
        <authorList>
            <person name="de Groot N.N."/>
        </authorList>
    </citation>
    <scope>NUCLEOTIDE SEQUENCE [LARGE SCALE GENOMIC DNA]</scope>
    <source>
        <strain evidence="5 6">DSM 13305</strain>
    </source>
</reference>
<sequence>MNEDRFTGRADLYAKYRPSYPDDFIEYLYSQVGLTKDSIIADIGSGTGIFTRLMLRQHSFVYGVEPNEDMRKTAESELARYRNFVSIHAPAERTGLKTASIDFVTVAQAFHWFDREKFRMECKRILREKGKVILVWNSRGNESELTRETIEINRKYCPGFEGFSGGMREPNPEQYGDFFKGGTCEYKVFNNDSILDEAGFIGRNLSASYAPKQGTEGYQPYIFDLTRLFQKYSKSGYLRVPSLTRSYVGEV</sequence>
<protein>
    <submittedName>
        <fullName evidence="5">Methyltransferase domain-containing protein</fullName>
    </submittedName>
</protein>
<dbReference type="GO" id="GO:0008757">
    <property type="term" value="F:S-adenosylmethionine-dependent methyltransferase activity"/>
    <property type="evidence" value="ECO:0007669"/>
    <property type="project" value="InterPro"/>
</dbReference>
<evidence type="ECO:0000256" key="3">
    <source>
        <dbReference type="ARBA" id="ARBA00022679"/>
    </source>
</evidence>
<name>A0A1H8W0E3_9FIRM</name>
<dbReference type="Gene3D" id="3.40.50.150">
    <property type="entry name" value="Vaccinia Virus protein VP39"/>
    <property type="match status" value="1"/>
</dbReference>
<dbReference type="AlphaFoldDB" id="A0A1H8W0E3"/>
<dbReference type="PANTHER" id="PTHR44942:SF4">
    <property type="entry name" value="METHYLTRANSFERASE TYPE 11 DOMAIN-CONTAINING PROTEIN"/>
    <property type="match status" value="1"/>
</dbReference>
<evidence type="ECO:0000256" key="2">
    <source>
        <dbReference type="ARBA" id="ARBA00022603"/>
    </source>
</evidence>
<feature type="domain" description="Methyltransferase type 11" evidence="4">
    <location>
        <begin position="42"/>
        <end position="134"/>
    </location>
</feature>
<evidence type="ECO:0000256" key="1">
    <source>
        <dbReference type="ARBA" id="ARBA00008361"/>
    </source>
</evidence>
<dbReference type="SUPFAM" id="SSF53335">
    <property type="entry name" value="S-adenosyl-L-methionine-dependent methyltransferases"/>
    <property type="match status" value="1"/>
</dbReference>
<dbReference type="EMBL" id="FODY01000013">
    <property type="protein sequence ID" value="SEP21060.1"/>
    <property type="molecule type" value="Genomic_DNA"/>
</dbReference>
<gene>
    <name evidence="5" type="ORF">SAMN04490178_11383</name>
</gene>
<dbReference type="RefSeq" id="WP_091747487.1">
    <property type="nucleotide sequence ID" value="NZ_FODY01000013.1"/>
</dbReference>
<dbReference type="GO" id="GO:0032259">
    <property type="term" value="P:methylation"/>
    <property type="evidence" value="ECO:0007669"/>
    <property type="project" value="UniProtKB-KW"/>
</dbReference>
<dbReference type="Pfam" id="PF08241">
    <property type="entry name" value="Methyltransf_11"/>
    <property type="match status" value="1"/>
</dbReference>
<accession>A0A1H8W0E3</accession>
<comment type="similarity">
    <text evidence="1">Belongs to the methyltransferase superfamily.</text>
</comment>
<evidence type="ECO:0000313" key="5">
    <source>
        <dbReference type="EMBL" id="SEP21060.1"/>
    </source>
</evidence>
<dbReference type="InterPro" id="IPR029063">
    <property type="entry name" value="SAM-dependent_MTases_sf"/>
</dbReference>
<proteinExistence type="inferred from homology"/>
<dbReference type="OrthoDB" id="9797252at2"/>
<keyword evidence="3 5" id="KW-0808">Transferase</keyword>
<dbReference type="Proteomes" id="UP000198847">
    <property type="component" value="Unassembled WGS sequence"/>
</dbReference>